<dbReference type="EMBL" id="LWCA01001697">
    <property type="protein sequence ID" value="OAF64651.1"/>
    <property type="molecule type" value="Genomic_DNA"/>
</dbReference>
<dbReference type="InterPro" id="IPR015925">
    <property type="entry name" value="Ryanodine_IP3_receptor"/>
</dbReference>
<accession>A0A177ATE9</accession>
<organism evidence="1 2">
    <name type="scientific">Intoshia linei</name>
    <dbReference type="NCBI Taxonomy" id="1819745"/>
    <lineage>
        <taxon>Eukaryota</taxon>
        <taxon>Metazoa</taxon>
        <taxon>Spiralia</taxon>
        <taxon>Lophotrochozoa</taxon>
        <taxon>Mesozoa</taxon>
        <taxon>Orthonectida</taxon>
        <taxon>Rhopaluridae</taxon>
        <taxon>Intoshia</taxon>
    </lineage>
</organism>
<dbReference type="PANTHER" id="PTHR13715:SF99">
    <property type="entry name" value="INOSITOL 1,4,5-TRISPHOSPHATE RECEPTOR-LIKE PROTEIN A"/>
    <property type="match status" value="1"/>
</dbReference>
<dbReference type="AlphaFoldDB" id="A0A177ATE9"/>
<sequence>MKNDVFTGNKDACMKVGSEQVHTIMSIISTLTINCPELLTVLNACVKVEELDLPLKRNQSLVIKYFMEFRQTIAKLIDVDNDKRIAILKGKDEQEKNYLIEMVDLLATCAEGENRFIESICQTIFSVDDLLNILVDTDIKNYKKLSFMRFLQWVYLNTADKVISLASGDFAHDERIWKLIKLLNDDVNHMNNFAMQNSERVKVLFKTKEKLTHEENVIKMTMIYLSVAAFTFINKYKKKELDR</sequence>
<keyword evidence="2" id="KW-1185">Reference proteome</keyword>
<comment type="caution">
    <text evidence="1">The sequence shown here is derived from an EMBL/GenBank/DDBJ whole genome shotgun (WGS) entry which is preliminary data.</text>
</comment>
<evidence type="ECO:0000313" key="2">
    <source>
        <dbReference type="Proteomes" id="UP000078046"/>
    </source>
</evidence>
<dbReference type="GO" id="GO:0006816">
    <property type="term" value="P:calcium ion transport"/>
    <property type="evidence" value="ECO:0007669"/>
    <property type="project" value="InterPro"/>
</dbReference>
<name>A0A177ATE9_9BILA</name>
<dbReference type="Proteomes" id="UP000078046">
    <property type="component" value="Unassembled WGS sequence"/>
</dbReference>
<gene>
    <name evidence="1" type="ORF">A3Q56_07636</name>
</gene>
<dbReference type="PANTHER" id="PTHR13715">
    <property type="entry name" value="RYANODINE RECEPTOR AND IP3 RECEPTOR"/>
    <property type="match status" value="1"/>
</dbReference>
<evidence type="ECO:0000313" key="1">
    <source>
        <dbReference type="EMBL" id="OAF64651.1"/>
    </source>
</evidence>
<proteinExistence type="predicted"/>
<reference evidence="1 2" key="1">
    <citation type="submission" date="2016-04" db="EMBL/GenBank/DDBJ databases">
        <title>The genome of Intoshia linei affirms orthonectids as highly simplified spiralians.</title>
        <authorList>
            <person name="Mikhailov K.V."/>
            <person name="Slusarev G.S."/>
            <person name="Nikitin M.A."/>
            <person name="Logacheva M.D."/>
            <person name="Penin A."/>
            <person name="Aleoshin V."/>
            <person name="Panchin Y.V."/>
        </authorList>
    </citation>
    <scope>NUCLEOTIDE SEQUENCE [LARGE SCALE GENOMIC DNA]</scope>
    <source>
        <strain evidence="1">Intl2013</strain>
        <tissue evidence="1">Whole animal</tissue>
    </source>
</reference>
<dbReference type="OrthoDB" id="300855at2759"/>
<protein>
    <submittedName>
        <fullName evidence="1">Uncharacterized protein</fullName>
    </submittedName>
</protein>